<keyword evidence="6 7" id="KW-0472">Membrane</keyword>
<dbReference type="InterPro" id="IPR035906">
    <property type="entry name" value="MetI-like_sf"/>
</dbReference>
<dbReference type="Pfam" id="PF00528">
    <property type="entry name" value="BPD_transp_1"/>
    <property type="match status" value="1"/>
</dbReference>
<accession>A0A917SB52</accession>
<organism evidence="9 10">
    <name type="scientific">Microlunatus endophyticus</name>
    <dbReference type="NCBI Taxonomy" id="1716077"/>
    <lineage>
        <taxon>Bacteria</taxon>
        <taxon>Bacillati</taxon>
        <taxon>Actinomycetota</taxon>
        <taxon>Actinomycetes</taxon>
        <taxon>Propionibacteriales</taxon>
        <taxon>Propionibacteriaceae</taxon>
        <taxon>Microlunatus</taxon>
    </lineage>
</organism>
<keyword evidence="2 7" id="KW-0813">Transport</keyword>
<dbReference type="SUPFAM" id="SSF160964">
    <property type="entry name" value="MalF N-terminal region-like"/>
    <property type="match status" value="1"/>
</dbReference>
<dbReference type="GO" id="GO:0005886">
    <property type="term" value="C:plasma membrane"/>
    <property type="evidence" value="ECO:0007669"/>
    <property type="project" value="UniProtKB-SubCell"/>
</dbReference>
<evidence type="ECO:0000313" key="9">
    <source>
        <dbReference type="EMBL" id="GGL66912.1"/>
    </source>
</evidence>
<keyword evidence="3" id="KW-1003">Cell membrane</keyword>
<protein>
    <submittedName>
        <fullName evidence="9">Sugar ABC transporter permease</fullName>
    </submittedName>
</protein>
<dbReference type="PANTHER" id="PTHR30193:SF1">
    <property type="entry name" value="ABC TRANSPORTER PERMEASE PROTEIN YESP-RELATED"/>
    <property type="match status" value="1"/>
</dbReference>
<gene>
    <name evidence="9" type="ORF">GCM10011575_26770</name>
</gene>
<name>A0A917SB52_9ACTN</name>
<dbReference type="GO" id="GO:0055085">
    <property type="term" value="P:transmembrane transport"/>
    <property type="evidence" value="ECO:0007669"/>
    <property type="project" value="InterPro"/>
</dbReference>
<evidence type="ECO:0000256" key="3">
    <source>
        <dbReference type="ARBA" id="ARBA00022475"/>
    </source>
</evidence>
<dbReference type="InterPro" id="IPR051393">
    <property type="entry name" value="ABC_transporter_permease"/>
</dbReference>
<feature type="transmembrane region" description="Helical" evidence="7">
    <location>
        <begin position="271"/>
        <end position="293"/>
    </location>
</feature>
<reference evidence="9" key="1">
    <citation type="journal article" date="2014" name="Int. J. Syst. Evol. Microbiol.">
        <title>Complete genome sequence of Corynebacterium casei LMG S-19264T (=DSM 44701T), isolated from a smear-ripened cheese.</title>
        <authorList>
            <consortium name="US DOE Joint Genome Institute (JGI-PGF)"/>
            <person name="Walter F."/>
            <person name="Albersmeier A."/>
            <person name="Kalinowski J."/>
            <person name="Ruckert C."/>
        </authorList>
    </citation>
    <scope>NUCLEOTIDE SEQUENCE</scope>
    <source>
        <strain evidence="9">CGMCC 4.7306</strain>
    </source>
</reference>
<feature type="transmembrane region" description="Helical" evidence="7">
    <location>
        <begin position="116"/>
        <end position="137"/>
    </location>
</feature>
<dbReference type="PANTHER" id="PTHR30193">
    <property type="entry name" value="ABC TRANSPORTER PERMEASE PROTEIN"/>
    <property type="match status" value="1"/>
</dbReference>
<keyword evidence="4 7" id="KW-0812">Transmembrane</keyword>
<dbReference type="EMBL" id="BMMZ01000006">
    <property type="protein sequence ID" value="GGL66912.1"/>
    <property type="molecule type" value="Genomic_DNA"/>
</dbReference>
<feature type="transmembrane region" description="Helical" evidence="7">
    <location>
        <begin position="23"/>
        <end position="46"/>
    </location>
</feature>
<evidence type="ECO:0000256" key="5">
    <source>
        <dbReference type="ARBA" id="ARBA00022989"/>
    </source>
</evidence>
<evidence type="ECO:0000313" key="10">
    <source>
        <dbReference type="Proteomes" id="UP000613840"/>
    </source>
</evidence>
<comment type="subcellular location">
    <subcellularLocation>
        <location evidence="1 7">Cell membrane</location>
        <topology evidence="1 7">Multi-pass membrane protein</topology>
    </subcellularLocation>
</comment>
<evidence type="ECO:0000259" key="8">
    <source>
        <dbReference type="PROSITE" id="PS50928"/>
    </source>
</evidence>
<dbReference type="Gene3D" id="1.10.3720.10">
    <property type="entry name" value="MetI-like"/>
    <property type="match status" value="1"/>
</dbReference>
<feature type="transmembrane region" description="Helical" evidence="7">
    <location>
        <begin position="210"/>
        <end position="230"/>
    </location>
</feature>
<evidence type="ECO:0000256" key="4">
    <source>
        <dbReference type="ARBA" id="ARBA00022692"/>
    </source>
</evidence>
<evidence type="ECO:0000256" key="6">
    <source>
        <dbReference type="ARBA" id="ARBA00023136"/>
    </source>
</evidence>
<feature type="domain" description="ABC transmembrane type-1" evidence="8">
    <location>
        <begin position="79"/>
        <end position="292"/>
    </location>
</feature>
<feature type="transmembrane region" description="Helical" evidence="7">
    <location>
        <begin position="83"/>
        <end position="104"/>
    </location>
</feature>
<comment type="caution">
    <text evidence="9">The sequence shown here is derived from an EMBL/GenBank/DDBJ whole genome shotgun (WGS) entry which is preliminary data.</text>
</comment>
<reference evidence="9" key="2">
    <citation type="submission" date="2020-09" db="EMBL/GenBank/DDBJ databases">
        <authorList>
            <person name="Sun Q."/>
            <person name="Zhou Y."/>
        </authorList>
    </citation>
    <scope>NUCLEOTIDE SEQUENCE</scope>
    <source>
        <strain evidence="9">CGMCC 4.7306</strain>
    </source>
</reference>
<feature type="transmembrane region" description="Helical" evidence="7">
    <location>
        <begin position="168"/>
        <end position="189"/>
    </location>
</feature>
<dbReference type="CDD" id="cd06261">
    <property type="entry name" value="TM_PBP2"/>
    <property type="match status" value="1"/>
</dbReference>
<dbReference type="PROSITE" id="PS50928">
    <property type="entry name" value="ABC_TM1"/>
    <property type="match status" value="1"/>
</dbReference>
<dbReference type="InterPro" id="IPR000515">
    <property type="entry name" value="MetI-like"/>
</dbReference>
<dbReference type="RefSeq" id="WP_229670072.1">
    <property type="nucleotide sequence ID" value="NZ_BMMZ01000006.1"/>
</dbReference>
<dbReference type="Proteomes" id="UP000613840">
    <property type="component" value="Unassembled WGS sequence"/>
</dbReference>
<keyword evidence="5 7" id="KW-1133">Transmembrane helix</keyword>
<evidence type="ECO:0000256" key="1">
    <source>
        <dbReference type="ARBA" id="ARBA00004651"/>
    </source>
</evidence>
<evidence type="ECO:0000256" key="2">
    <source>
        <dbReference type="ARBA" id="ARBA00022448"/>
    </source>
</evidence>
<keyword evidence="10" id="KW-1185">Reference proteome</keyword>
<dbReference type="AlphaFoldDB" id="A0A917SB52"/>
<dbReference type="SUPFAM" id="SSF161098">
    <property type="entry name" value="MetI-like"/>
    <property type="match status" value="1"/>
</dbReference>
<comment type="similarity">
    <text evidence="7">Belongs to the binding-protein-dependent transport system permease family.</text>
</comment>
<proteinExistence type="inferred from homology"/>
<evidence type="ECO:0000256" key="7">
    <source>
        <dbReference type="RuleBase" id="RU363032"/>
    </source>
</evidence>
<sequence>MAHDATGRFGLTPRDWRNLRRGLLFISPWIVGVLAFTLFPLVYSIIISLTRYTGFSKPKWYGVHNYTRMFTDPIVGTSALNTMWYAVFAVPIGILIALALALAMNRRVREVSVYRTILYMPSLIPQFAFSFIFIVLLNPGYGVINKFLGLFGVPAQDFLSSGAGIKGVIIGMAQFAAGNAALIFLAGLNNVPETLYDAAKIDGAGAVARFFRITMPLLTPVLLFNAINAVNQALQIFTPGYIVPSTPGGPNNGSLFYMLNLYENAFSYAQLGYASALAVVLFVVGIAMAYLIFRLSRRWVHYGVEV</sequence>